<dbReference type="Proteomes" id="UP000265520">
    <property type="component" value="Unassembled WGS sequence"/>
</dbReference>
<dbReference type="EMBL" id="LXQA011028414">
    <property type="protein sequence ID" value="MCI81816.1"/>
    <property type="molecule type" value="Genomic_DNA"/>
</dbReference>
<dbReference type="AlphaFoldDB" id="A0A392V0M7"/>
<evidence type="ECO:0000313" key="2">
    <source>
        <dbReference type="Proteomes" id="UP000265520"/>
    </source>
</evidence>
<proteinExistence type="predicted"/>
<accession>A0A392V0M7</accession>
<reference evidence="1 2" key="1">
    <citation type="journal article" date="2018" name="Front. Plant Sci.">
        <title>Red Clover (Trifolium pratense) and Zigzag Clover (T. medium) - A Picture of Genomic Similarities and Differences.</title>
        <authorList>
            <person name="Dluhosova J."/>
            <person name="Istvanek J."/>
            <person name="Nedelnik J."/>
            <person name="Repkova J."/>
        </authorList>
    </citation>
    <scope>NUCLEOTIDE SEQUENCE [LARGE SCALE GENOMIC DNA]</scope>
    <source>
        <strain evidence="2">cv. 10/8</strain>
        <tissue evidence="1">Leaf</tissue>
    </source>
</reference>
<comment type="caution">
    <text evidence="1">The sequence shown here is derived from an EMBL/GenBank/DDBJ whole genome shotgun (WGS) entry which is preliminary data.</text>
</comment>
<organism evidence="1 2">
    <name type="scientific">Trifolium medium</name>
    <dbReference type="NCBI Taxonomy" id="97028"/>
    <lineage>
        <taxon>Eukaryota</taxon>
        <taxon>Viridiplantae</taxon>
        <taxon>Streptophyta</taxon>
        <taxon>Embryophyta</taxon>
        <taxon>Tracheophyta</taxon>
        <taxon>Spermatophyta</taxon>
        <taxon>Magnoliopsida</taxon>
        <taxon>eudicotyledons</taxon>
        <taxon>Gunneridae</taxon>
        <taxon>Pentapetalae</taxon>
        <taxon>rosids</taxon>
        <taxon>fabids</taxon>
        <taxon>Fabales</taxon>
        <taxon>Fabaceae</taxon>
        <taxon>Papilionoideae</taxon>
        <taxon>50 kb inversion clade</taxon>
        <taxon>NPAAA clade</taxon>
        <taxon>Hologalegina</taxon>
        <taxon>IRL clade</taxon>
        <taxon>Trifolieae</taxon>
        <taxon>Trifolium</taxon>
    </lineage>
</organism>
<keyword evidence="2" id="KW-1185">Reference proteome</keyword>
<name>A0A392V0M7_9FABA</name>
<sequence>MIGKEKDWIAVSRMRSKVMVMVEGIKAM</sequence>
<feature type="non-terminal residue" evidence="1">
    <location>
        <position position="28"/>
    </location>
</feature>
<protein>
    <submittedName>
        <fullName evidence="1">Uncharacterized protein</fullName>
    </submittedName>
</protein>
<evidence type="ECO:0000313" key="1">
    <source>
        <dbReference type="EMBL" id="MCI81816.1"/>
    </source>
</evidence>